<dbReference type="Pfam" id="PF10545">
    <property type="entry name" value="MADF_DNA_bdg"/>
    <property type="match status" value="1"/>
</dbReference>
<dbReference type="PANTHER" id="PTHR12243">
    <property type="entry name" value="MADF DOMAIN TRANSCRIPTION FACTOR"/>
    <property type="match status" value="1"/>
</dbReference>
<dbReference type="GO" id="GO:0006357">
    <property type="term" value="P:regulation of transcription by RNA polymerase II"/>
    <property type="evidence" value="ECO:0007669"/>
    <property type="project" value="TreeGrafter"/>
</dbReference>
<dbReference type="GO" id="GO:0005634">
    <property type="term" value="C:nucleus"/>
    <property type="evidence" value="ECO:0007669"/>
    <property type="project" value="TreeGrafter"/>
</dbReference>
<proteinExistence type="predicted"/>
<protein>
    <recommendedName>
        <fullName evidence="1">MADF domain-containing protein</fullName>
    </recommendedName>
</protein>
<keyword evidence="3" id="KW-1185">Reference proteome</keyword>
<dbReference type="AlphaFoldDB" id="A0A6G0TIA8"/>
<comment type="caution">
    <text evidence="2">The sequence shown here is derived from an EMBL/GenBank/DDBJ whole genome shotgun (WGS) entry which is preliminary data.</text>
</comment>
<feature type="domain" description="MADF" evidence="1">
    <location>
        <begin position="13"/>
        <end position="100"/>
    </location>
</feature>
<dbReference type="Proteomes" id="UP000475862">
    <property type="component" value="Unassembled WGS sequence"/>
</dbReference>
<dbReference type="SMART" id="SM00595">
    <property type="entry name" value="MADF"/>
    <property type="match status" value="1"/>
</dbReference>
<dbReference type="PANTHER" id="PTHR12243:SF60">
    <property type="entry name" value="SI:CH211-15D5.12-RELATED"/>
    <property type="match status" value="1"/>
</dbReference>
<dbReference type="EMBL" id="VYZN01000034">
    <property type="protein sequence ID" value="KAE9533459.1"/>
    <property type="molecule type" value="Genomic_DNA"/>
</dbReference>
<evidence type="ECO:0000313" key="2">
    <source>
        <dbReference type="EMBL" id="KAE9533459.1"/>
    </source>
</evidence>
<gene>
    <name evidence="2" type="ORF">AGLY_009097</name>
</gene>
<dbReference type="OrthoDB" id="6600747at2759"/>
<dbReference type="GO" id="GO:0005667">
    <property type="term" value="C:transcription regulator complex"/>
    <property type="evidence" value="ECO:0007669"/>
    <property type="project" value="TreeGrafter"/>
</dbReference>
<organism evidence="2 3">
    <name type="scientific">Aphis glycines</name>
    <name type="common">Soybean aphid</name>
    <dbReference type="NCBI Taxonomy" id="307491"/>
    <lineage>
        <taxon>Eukaryota</taxon>
        <taxon>Metazoa</taxon>
        <taxon>Ecdysozoa</taxon>
        <taxon>Arthropoda</taxon>
        <taxon>Hexapoda</taxon>
        <taxon>Insecta</taxon>
        <taxon>Pterygota</taxon>
        <taxon>Neoptera</taxon>
        <taxon>Paraneoptera</taxon>
        <taxon>Hemiptera</taxon>
        <taxon>Sternorrhyncha</taxon>
        <taxon>Aphidomorpha</taxon>
        <taxon>Aphidoidea</taxon>
        <taxon>Aphididae</taxon>
        <taxon>Aphidini</taxon>
        <taxon>Aphis</taxon>
        <taxon>Aphis</taxon>
    </lineage>
</organism>
<name>A0A6G0TIA8_APHGL</name>
<dbReference type="InterPro" id="IPR006578">
    <property type="entry name" value="MADF-dom"/>
</dbReference>
<reference evidence="2 3" key="1">
    <citation type="submission" date="2019-08" db="EMBL/GenBank/DDBJ databases">
        <title>The genome of the soybean aphid Biotype 1, its phylome, world population structure and adaptation to the North American continent.</title>
        <authorList>
            <person name="Giordano R."/>
            <person name="Donthu R.K."/>
            <person name="Hernandez A.G."/>
            <person name="Wright C.L."/>
            <person name="Zimin A.V."/>
        </authorList>
    </citation>
    <scope>NUCLEOTIDE SEQUENCE [LARGE SCALE GENOMIC DNA]</scope>
    <source>
        <tissue evidence="2">Whole aphids</tissue>
    </source>
</reference>
<dbReference type="InterPro" id="IPR039353">
    <property type="entry name" value="TF_Adf1"/>
</dbReference>
<sequence>MSKLAFTPSDDEMLVKEVQTNLKLYNMAAVDYNNLLLKDVIWKEISIKIKKSVDDTKNRWKDIKDLYNRNKSKPETGSAASTKIKRSLTSRLSLLDNVEYERDSASNVPMDDNIDVPSDEKIDDTLYEAANNLSRTEMSSKKRGFSKPRKDADLLMNKSEEPAIKRIKQTTEQNKQILKKEGDDLEDVDLFFKNMAGIVKRFSAKKKLLAKLKIYLLMAELVEEDGINMQPKQP</sequence>
<accession>A0A6G0TIA8</accession>
<evidence type="ECO:0000259" key="1">
    <source>
        <dbReference type="PROSITE" id="PS51029"/>
    </source>
</evidence>
<dbReference type="PROSITE" id="PS51029">
    <property type="entry name" value="MADF"/>
    <property type="match status" value="1"/>
</dbReference>
<evidence type="ECO:0000313" key="3">
    <source>
        <dbReference type="Proteomes" id="UP000475862"/>
    </source>
</evidence>